<dbReference type="InterPro" id="IPR030396">
    <property type="entry name" value="Peptidase_S6_dom"/>
</dbReference>
<feature type="non-terminal residue" evidence="2">
    <location>
        <position position="61"/>
    </location>
</feature>
<feature type="domain" description="Peptidase S6" evidence="1">
    <location>
        <begin position="19"/>
        <end position="61"/>
    </location>
</feature>
<accession>A0A756I5J6</accession>
<gene>
    <name evidence="2" type="ORF">G8O67_005555</name>
</gene>
<evidence type="ECO:0000259" key="1">
    <source>
        <dbReference type="PROSITE" id="PS51691"/>
    </source>
</evidence>
<dbReference type="Gene3D" id="2.40.10.120">
    <property type="match status" value="1"/>
</dbReference>
<dbReference type="GO" id="GO:0004175">
    <property type="term" value="F:endopeptidase activity"/>
    <property type="evidence" value="ECO:0007669"/>
    <property type="project" value="InterPro"/>
</dbReference>
<sequence length="61" mass="6870">MKTLVLLTGSIFSSVNYASLVGTEIPYQTYRDFSENKGKFQPGAENVVIYDEKGHEKLQLN</sequence>
<evidence type="ECO:0000313" key="2">
    <source>
        <dbReference type="EMBL" id="HAG0018114.1"/>
    </source>
</evidence>
<reference evidence="2" key="1">
    <citation type="journal article" date="2018" name="Genome Biol.">
        <title>SKESA: strategic k-mer extension for scrupulous assemblies.</title>
        <authorList>
            <person name="Souvorov A."/>
            <person name="Agarwala R."/>
            <person name="Lipman D.J."/>
        </authorList>
    </citation>
    <scope>NUCLEOTIDE SEQUENCE</scope>
    <source>
        <strain evidence="2">MA.CK_00/00002125</strain>
    </source>
</reference>
<dbReference type="AlphaFoldDB" id="A0A756I5J6"/>
<dbReference type="EMBL" id="DAAWYJ010000109">
    <property type="protein sequence ID" value="HAG0018114.1"/>
    <property type="molecule type" value="Genomic_DNA"/>
</dbReference>
<name>A0A756I5J6_SALER</name>
<proteinExistence type="predicted"/>
<comment type="caution">
    <text evidence="2">The sequence shown here is derived from an EMBL/GenBank/DDBJ whole genome shotgun (WGS) entry which is preliminary data.</text>
</comment>
<dbReference type="Pfam" id="PF02395">
    <property type="entry name" value="Peptidase_S6"/>
    <property type="match status" value="1"/>
</dbReference>
<reference evidence="2" key="2">
    <citation type="submission" date="2020-02" db="EMBL/GenBank/DDBJ databases">
        <authorList>
            <consortium name="NCBI Pathogen Detection Project"/>
        </authorList>
    </citation>
    <scope>NUCLEOTIDE SEQUENCE</scope>
    <source>
        <strain evidence="2">MA.CK_00/00002125</strain>
    </source>
</reference>
<dbReference type="PROSITE" id="PS51691">
    <property type="entry name" value="PEPTIDASE_S6"/>
    <property type="match status" value="1"/>
</dbReference>
<organism evidence="2">
    <name type="scientific">Salmonella enterica</name>
    <name type="common">Salmonella choleraesuis</name>
    <dbReference type="NCBI Taxonomy" id="28901"/>
    <lineage>
        <taxon>Bacteria</taxon>
        <taxon>Pseudomonadati</taxon>
        <taxon>Pseudomonadota</taxon>
        <taxon>Gammaproteobacteria</taxon>
        <taxon>Enterobacterales</taxon>
        <taxon>Enterobacteriaceae</taxon>
        <taxon>Salmonella</taxon>
    </lineage>
</organism>
<protein>
    <recommendedName>
        <fullName evidence="1">Peptidase S6 domain-containing protein</fullName>
    </recommendedName>
</protein>